<evidence type="ECO:0000256" key="1">
    <source>
        <dbReference type="SAM" id="Phobius"/>
    </source>
</evidence>
<reference evidence="2 3" key="1">
    <citation type="submission" date="2015-06" db="EMBL/GenBank/DDBJ databases">
        <title>Draft genome assembly of filamentous brackish cyanobacterium Limnoraphis robusta strain CS-951.</title>
        <authorList>
            <person name="Willis A."/>
            <person name="Parks M."/>
            <person name="Burford M.A."/>
        </authorList>
    </citation>
    <scope>NUCLEOTIDE SEQUENCE [LARGE SCALE GENOMIC DNA]</scope>
    <source>
        <strain evidence="2 3">CS-951</strain>
    </source>
</reference>
<evidence type="ECO:0000313" key="3">
    <source>
        <dbReference type="Proteomes" id="UP000033607"/>
    </source>
</evidence>
<dbReference type="EMBL" id="LATL02000144">
    <property type="protein sequence ID" value="KMW70488.1"/>
    <property type="molecule type" value="Genomic_DNA"/>
</dbReference>
<feature type="transmembrane region" description="Helical" evidence="1">
    <location>
        <begin position="52"/>
        <end position="72"/>
    </location>
</feature>
<dbReference type="AlphaFoldDB" id="A0A0J9EW27"/>
<proteinExistence type="predicted"/>
<feature type="transmembrane region" description="Helical" evidence="1">
    <location>
        <begin position="78"/>
        <end position="100"/>
    </location>
</feature>
<keyword evidence="1" id="KW-0812">Transmembrane</keyword>
<dbReference type="OrthoDB" id="9846741at2"/>
<gene>
    <name evidence="2" type="ORF">WN50_34875</name>
</gene>
<sequence length="109" mass="12826">MIESVTDFREAINYFKDSAWEWAEICTIIVSLFLGLIATFKLSFKFNSQPEIVLFLVISPVIFMSWRIEAVFENNVTHFMNIIIVCFSFPLIVFSLFKIFTKNLFNEIH</sequence>
<organism evidence="2 3">
    <name type="scientific">Limnoraphis robusta CS-951</name>
    <dbReference type="NCBI Taxonomy" id="1637645"/>
    <lineage>
        <taxon>Bacteria</taxon>
        <taxon>Bacillati</taxon>
        <taxon>Cyanobacteriota</taxon>
        <taxon>Cyanophyceae</taxon>
        <taxon>Oscillatoriophycideae</taxon>
        <taxon>Oscillatoriales</taxon>
        <taxon>Sirenicapillariaceae</taxon>
        <taxon>Limnoraphis</taxon>
    </lineage>
</organism>
<accession>A0A0J9EW27</accession>
<evidence type="ECO:0000313" key="2">
    <source>
        <dbReference type="EMBL" id="KMW70488.1"/>
    </source>
</evidence>
<protein>
    <submittedName>
        <fullName evidence="2">Uncharacterized protein</fullName>
    </submittedName>
</protein>
<name>A0A0J9EW27_9CYAN</name>
<dbReference type="RefSeq" id="WP_049559347.1">
    <property type="nucleotide sequence ID" value="NZ_LATL02000144.1"/>
</dbReference>
<dbReference type="Proteomes" id="UP000033607">
    <property type="component" value="Unassembled WGS sequence"/>
</dbReference>
<keyword evidence="1" id="KW-1133">Transmembrane helix</keyword>
<comment type="caution">
    <text evidence="2">The sequence shown here is derived from an EMBL/GenBank/DDBJ whole genome shotgun (WGS) entry which is preliminary data.</text>
</comment>
<feature type="transmembrane region" description="Helical" evidence="1">
    <location>
        <begin position="20"/>
        <end position="40"/>
    </location>
</feature>
<keyword evidence="1" id="KW-0472">Membrane</keyword>